<feature type="domain" description="Thioredoxin" evidence="2">
    <location>
        <begin position="36"/>
        <end position="172"/>
    </location>
</feature>
<evidence type="ECO:0000259" key="2">
    <source>
        <dbReference type="PROSITE" id="PS51352"/>
    </source>
</evidence>
<name>A0A0C5W6Q3_9FLAO</name>
<dbReference type="GO" id="GO:0016491">
    <property type="term" value="F:oxidoreductase activity"/>
    <property type="evidence" value="ECO:0007669"/>
    <property type="project" value="InterPro"/>
</dbReference>
<dbReference type="InterPro" id="IPR036249">
    <property type="entry name" value="Thioredoxin-like_sf"/>
</dbReference>
<keyword evidence="1" id="KW-1133">Transmembrane helix</keyword>
<reference evidence="3 4" key="1">
    <citation type="submission" date="2014-02" db="EMBL/GenBank/DDBJ databases">
        <authorList>
            <person name="Young C.-C."/>
            <person name="Hameed A."/>
            <person name="Huang H.-C."/>
            <person name="Shahina M."/>
        </authorList>
    </citation>
    <scope>NUCLEOTIDE SEQUENCE [LARGE SCALE GENOMIC DNA]</scope>
    <source>
        <strain evidence="3 4">CC-SAMT-1</strain>
    </source>
</reference>
<dbReference type="Pfam" id="PF00578">
    <property type="entry name" value="AhpC-TSA"/>
    <property type="match status" value="1"/>
</dbReference>
<dbReference type="InterPro" id="IPR013766">
    <property type="entry name" value="Thioredoxin_domain"/>
</dbReference>
<sequence length="172" mass="19852">MRKKTFLFIVVAGVLGLLSYLGYNIISKAKEKNQIAKQLEIIPELDLLTLAQKTFTKANLRPNTNTIFIYFNSECDFCQHEAQSISDNVDSFKNVQFIFVSTEPIEIIKRFAEQYKLNNQQNITFLYDSLSTFSSRFDANSIPYILIYNKNQKLIKKHKGQLNAKGILRALQ</sequence>
<dbReference type="InterPro" id="IPR000866">
    <property type="entry name" value="AhpC/TSA"/>
</dbReference>
<dbReference type="PATRIC" id="fig|1454006.5.peg.667"/>
<dbReference type="HOGENOM" id="CLU_131488_0_0_10"/>
<dbReference type="AlphaFoldDB" id="A0A0C5W6Q3"/>
<keyword evidence="1" id="KW-0472">Membrane</keyword>
<dbReference type="Gene3D" id="3.40.30.10">
    <property type="entry name" value="Glutaredoxin"/>
    <property type="match status" value="1"/>
</dbReference>
<protein>
    <submittedName>
        <fullName evidence="3">Redoxin</fullName>
    </submittedName>
</protein>
<dbReference type="GO" id="GO:0016209">
    <property type="term" value="F:antioxidant activity"/>
    <property type="evidence" value="ECO:0007669"/>
    <property type="project" value="InterPro"/>
</dbReference>
<organism evidence="3 4">
    <name type="scientific">Siansivirga zeaxanthinifaciens CC-SAMT-1</name>
    <dbReference type="NCBI Taxonomy" id="1454006"/>
    <lineage>
        <taxon>Bacteria</taxon>
        <taxon>Pseudomonadati</taxon>
        <taxon>Bacteroidota</taxon>
        <taxon>Flavobacteriia</taxon>
        <taxon>Flavobacteriales</taxon>
        <taxon>Flavobacteriaceae</taxon>
        <taxon>Siansivirga</taxon>
    </lineage>
</organism>
<proteinExistence type="predicted"/>
<evidence type="ECO:0000313" key="4">
    <source>
        <dbReference type="Proteomes" id="UP000032229"/>
    </source>
</evidence>
<dbReference type="EMBL" id="CP007202">
    <property type="protein sequence ID" value="AJR02833.1"/>
    <property type="molecule type" value="Genomic_DNA"/>
</dbReference>
<dbReference type="Proteomes" id="UP000032229">
    <property type="component" value="Chromosome"/>
</dbReference>
<dbReference type="RefSeq" id="WP_044637530.1">
    <property type="nucleotide sequence ID" value="NZ_CP007202.1"/>
</dbReference>
<dbReference type="STRING" id="1454006.AW14_03440"/>
<gene>
    <name evidence="3" type="ORF">AW14_03440</name>
</gene>
<dbReference type="SUPFAM" id="SSF52833">
    <property type="entry name" value="Thioredoxin-like"/>
    <property type="match status" value="1"/>
</dbReference>
<feature type="transmembrane region" description="Helical" evidence="1">
    <location>
        <begin position="6"/>
        <end position="26"/>
    </location>
</feature>
<keyword evidence="1" id="KW-0812">Transmembrane</keyword>
<keyword evidence="4" id="KW-1185">Reference proteome</keyword>
<accession>A0A0C5W6Q3</accession>
<dbReference type="KEGG" id="sze:AW14_03440"/>
<dbReference type="PROSITE" id="PS51352">
    <property type="entry name" value="THIOREDOXIN_2"/>
    <property type="match status" value="1"/>
</dbReference>
<dbReference type="OrthoDB" id="662072at2"/>
<evidence type="ECO:0000256" key="1">
    <source>
        <dbReference type="SAM" id="Phobius"/>
    </source>
</evidence>
<evidence type="ECO:0000313" key="3">
    <source>
        <dbReference type="EMBL" id="AJR02833.1"/>
    </source>
</evidence>